<dbReference type="AlphaFoldDB" id="A0A5J5I5J8"/>
<dbReference type="Pfam" id="PF05228">
    <property type="entry name" value="CHASE4"/>
    <property type="match status" value="1"/>
</dbReference>
<evidence type="ECO:0000256" key="3">
    <source>
        <dbReference type="SAM" id="Coils"/>
    </source>
</evidence>
<dbReference type="EMBL" id="VYQB01000004">
    <property type="protein sequence ID" value="KAA9018934.1"/>
    <property type="molecule type" value="Genomic_DNA"/>
</dbReference>
<feature type="transmembrane region" description="Helical" evidence="4">
    <location>
        <begin position="297"/>
        <end position="318"/>
    </location>
</feature>
<dbReference type="SMART" id="SM00283">
    <property type="entry name" value="MA"/>
    <property type="match status" value="1"/>
</dbReference>
<comment type="caution">
    <text evidence="7">The sequence shown here is derived from an EMBL/GenBank/DDBJ whole genome shotgun (WGS) entry which is preliminary data.</text>
</comment>
<dbReference type="Proteomes" id="UP000326364">
    <property type="component" value="Unassembled WGS sequence"/>
</dbReference>
<feature type="transmembrane region" description="Helical" evidence="4">
    <location>
        <begin position="60"/>
        <end position="80"/>
    </location>
</feature>
<dbReference type="SUPFAM" id="SSF58104">
    <property type="entry name" value="Methyl-accepting chemotaxis protein (MCP) signaling domain"/>
    <property type="match status" value="1"/>
</dbReference>
<protein>
    <recommendedName>
        <fullName evidence="5">Methyl-accepting transducer domain-containing protein</fullName>
    </recommendedName>
</protein>
<evidence type="ECO:0000256" key="2">
    <source>
        <dbReference type="PROSITE-ProRule" id="PRU00284"/>
    </source>
</evidence>
<evidence type="ECO:0000313" key="9">
    <source>
        <dbReference type="Proteomes" id="UP000326364"/>
    </source>
</evidence>
<evidence type="ECO:0000256" key="4">
    <source>
        <dbReference type="SAM" id="Phobius"/>
    </source>
</evidence>
<dbReference type="Proteomes" id="UP000325933">
    <property type="component" value="Unassembled WGS sequence"/>
</dbReference>
<evidence type="ECO:0000313" key="7">
    <source>
        <dbReference type="EMBL" id="KAA9031508.1"/>
    </source>
</evidence>
<feature type="domain" description="Methyl-accepting transducer" evidence="5">
    <location>
        <begin position="393"/>
        <end position="640"/>
    </location>
</feature>
<dbReference type="PANTHER" id="PTHR32089">
    <property type="entry name" value="METHYL-ACCEPTING CHEMOTAXIS PROTEIN MCPB"/>
    <property type="match status" value="1"/>
</dbReference>
<dbReference type="Gene3D" id="1.10.287.950">
    <property type="entry name" value="Methyl-accepting chemotaxis protein"/>
    <property type="match status" value="1"/>
</dbReference>
<dbReference type="Pfam" id="PF00015">
    <property type="entry name" value="MCPsignal"/>
    <property type="match status" value="1"/>
</dbReference>
<dbReference type="GO" id="GO:0007165">
    <property type="term" value="P:signal transduction"/>
    <property type="evidence" value="ECO:0007669"/>
    <property type="project" value="UniProtKB-KW"/>
</dbReference>
<dbReference type="InterPro" id="IPR004089">
    <property type="entry name" value="MCPsignal_dom"/>
</dbReference>
<evidence type="ECO:0000313" key="8">
    <source>
        <dbReference type="Proteomes" id="UP000325933"/>
    </source>
</evidence>
<dbReference type="PANTHER" id="PTHR32089:SF114">
    <property type="entry name" value="METHYL-ACCEPTING CHEMOTAXIS PROTEIN MCPB"/>
    <property type="match status" value="1"/>
</dbReference>
<keyword evidence="4" id="KW-1133">Transmembrane helix</keyword>
<dbReference type="GO" id="GO:0016020">
    <property type="term" value="C:membrane"/>
    <property type="evidence" value="ECO:0007669"/>
    <property type="project" value="InterPro"/>
</dbReference>
<proteinExistence type="predicted"/>
<keyword evidence="3" id="KW-0175">Coiled coil</keyword>
<sequence length="670" mass="73459">MSGAAKKKPRTLHLVRVRALKAYLRSCATAWPNIGEFGPLHFKTSYPGRPLAYLSFPAKILSSYALAALLLIGSLLLFGIHQAREEDRSEIAYTSKAVEAAIDAKAKNFRSWLKGYALWDELYAHMVRTVDPVWTNDNVGPGVWKSFTMPMRGIYVSDAANHVFYSYWDKGEKPSLQALRGADLPDLYRAADRTDTPIISHILYERQPYFLGVARIRPTDGRIRDDRDPKRYLIWLQPVAGRLLDDIGQSMAIDHLRWETGIDGVDGPQLDLFAEPAVTGYISWTPRRPGTAMLQHGWLLALGLVVVTALVGLAQYLLARRLNQLLLDRQAEAQMQAEQSRRATDLSMQAEREAQALMARLREQEQAVVRVSEERDEERERRKEEGRTRSLATLALFEQDFDSVLRPMLEIATALNRQSGELERGAEAGRDAAAIVASSAYHSTESIDIVVDGNQALSEATVSLDGNVSAAVASTRRAERTIDDLVARLADLSANTVAVEAVVSSVAGIAARTNTLALNARIEAARAGESGKGFAIVANEVRQMAELTSQSTASITAVLRMMQDTAQTATSGVHAVRDLVGEIARVTGSSRAALDHQSLVAGEIRDAVMGTKARMTDTDAAIRQLEWVIGSSERTARAVTTAAGELRDRSAQLQARAGQFADTLRQEGRG</sequence>
<gene>
    <name evidence="7" type="ORF">F4U95_07805</name>
    <name evidence="6" type="ORF">F4U96_07855</name>
</gene>
<keyword evidence="9" id="KW-1185">Reference proteome</keyword>
<name>A0A5J5I5J8_9SPHN</name>
<evidence type="ECO:0000256" key="1">
    <source>
        <dbReference type="ARBA" id="ARBA00023224"/>
    </source>
</evidence>
<dbReference type="InterPro" id="IPR007892">
    <property type="entry name" value="CHASE4"/>
</dbReference>
<feature type="coiled-coil region" evidence="3">
    <location>
        <begin position="347"/>
        <end position="381"/>
    </location>
</feature>
<evidence type="ECO:0000313" key="6">
    <source>
        <dbReference type="EMBL" id="KAA9018934.1"/>
    </source>
</evidence>
<keyword evidence="1 2" id="KW-0807">Transducer</keyword>
<dbReference type="EMBL" id="VYQA01000004">
    <property type="protein sequence ID" value="KAA9031508.1"/>
    <property type="molecule type" value="Genomic_DNA"/>
</dbReference>
<keyword evidence="4" id="KW-0812">Transmembrane</keyword>
<dbReference type="PROSITE" id="PS50111">
    <property type="entry name" value="CHEMOTAXIS_TRANSDUC_2"/>
    <property type="match status" value="1"/>
</dbReference>
<keyword evidence="4" id="KW-0472">Membrane</keyword>
<organism evidence="7 8">
    <name type="scientific">Sphingobium limneticum</name>
    <dbReference type="NCBI Taxonomy" id="1007511"/>
    <lineage>
        <taxon>Bacteria</taxon>
        <taxon>Pseudomonadati</taxon>
        <taxon>Pseudomonadota</taxon>
        <taxon>Alphaproteobacteria</taxon>
        <taxon>Sphingomonadales</taxon>
        <taxon>Sphingomonadaceae</taxon>
        <taxon>Sphingobium</taxon>
    </lineage>
</organism>
<evidence type="ECO:0000259" key="5">
    <source>
        <dbReference type="PROSITE" id="PS50111"/>
    </source>
</evidence>
<reference evidence="8 9" key="1">
    <citation type="submission" date="2019-09" db="EMBL/GenBank/DDBJ databases">
        <authorList>
            <person name="Feng G."/>
        </authorList>
    </citation>
    <scope>NUCLEOTIDE SEQUENCE [LARGE SCALE GENOMIC DNA]</scope>
    <source>
        <strain evidence="7 8">KACC 19283</strain>
        <strain evidence="6 9">KACC 19284</strain>
    </source>
</reference>
<accession>A0A5J5I5J8</accession>